<dbReference type="Proteomes" id="UP000245383">
    <property type="component" value="Unassembled WGS sequence"/>
</dbReference>
<feature type="transmembrane region" description="Helical" evidence="1">
    <location>
        <begin position="102"/>
        <end position="126"/>
    </location>
</feature>
<protein>
    <submittedName>
        <fullName evidence="2">Uncharacterized protein</fullName>
    </submittedName>
</protein>
<sequence length="409" mass="47155">MKANVTIFCKSLESVPLTFISCIASIFLIFYCYVIYSETANNLPKHVKYCKKQIILGIALITNTICISSITSSIVYMGISSDFVEQSYFFQHFISKESAKHFYNFIFVIDSIVLRCLLPLQIINIFTQLKINTSQKAKHSCSIIVKSIKSLTISIIFCALYIWLLPKDFFDITTQQKVLQSRVYTLESIFYQIYMGNNFKGEEIIHIVFIIVVPLLLILCALAFGVYTLNKNDKALEIKEQKIFVDEDNFSQKSLIFNDFTGLFGHKEVDFSEYRTLYLMGKPIDLQVNYTELSTSGLSEKIQESADSHQTCKCVYKSFSNYWAFKEYMGSLVFGWLLFTIIFVVIPELCSSFNLFVFYTYRYIQIFELDFSAHSANTIFQLCEALKYMFDILGTTKGVAICFAMLFVN</sequence>
<gene>
    <name evidence="2" type="ORF">BB561_002114</name>
</gene>
<keyword evidence="1" id="KW-0472">Membrane</keyword>
<keyword evidence="1" id="KW-0812">Transmembrane</keyword>
<feature type="transmembrane region" description="Helical" evidence="1">
    <location>
        <begin position="15"/>
        <end position="34"/>
    </location>
</feature>
<proteinExistence type="predicted"/>
<organism evidence="2 3">
    <name type="scientific">Smittium simulii</name>
    <dbReference type="NCBI Taxonomy" id="133385"/>
    <lineage>
        <taxon>Eukaryota</taxon>
        <taxon>Fungi</taxon>
        <taxon>Fungi incertae sedis</taxon>
        <taxon>Zoopagomycota</taxon>
        <taxon>Kickxellomycotina</taxon>
        <taxon>Harpellomycetes</taxon>
        <taxon>Harpellales</taxon>
        <taxon>Legeriomycetaceae</taxon>
        <taxon>Smittium</taxon>
    </lineage>
</organism>
<dbReference type="EMBL" id="MBFR01000068">
    <property type="protein sequence ID" value="PVU95013.1"/>
    <property type="molecule type" value="Genomic_DNA"/>
</dbReference>
<evidence type="ECO:0000313" key="3">
    <source>
        <dbReference type="Proteomes" id="UP000245383"/>
    </source>
</evidence>
<reference evidence="2 3" key="1">
    <citation type="journal article" date="2018" name="MBio">
        <title>Comparative Genomics Reveals the Core Gene Toolbox for the Fungus-Insect Symbiosis.</title>
        <authorList>
            <person name="Wang Y."/>
            <person name="Stata M."/>
            <person name="Wang W."/>
            <person name="Stajich J.E."/>
            <person name="White M.M."/>
            <person name="Moncalvo J.M."/>
        </authorList>
    </citation>
    <scope>NUCLEOTIDE SEQUENCE [LARGE SCALE GENOMIC DNA]</scope>
    <source>
        <strain evidence="2 3">SWE-8-4</strain>
    </source>
</reference>
<feature type="transmembrane region" description="Helical" evidence="1">
    <location>
        <begin position="147"/>
        <end position="164"/>
    </location>
</feature>
<evidence type="ECO:0000313" key="2">
    <source>
        <dbReference type="EMBL" id="PVU95013.1"/>
    </source>
</evidence>
<name>A0A2T9YRM2_9FUNG</name>
<feature type="transmembrane region" description="Helical" evidence="1">
    <location>
        <begin position="54"/>
        <end position="79"/>
    </location>
</feature>
<dbReference type="AlphaFoldDB" id="A0A2T9YRM2"/>
<accession>A0A2T9YRM2</accession>
<comment type="caution">
    <text evidence="2">The sequence shown here is derived from an EMBL/GenBank/DDBJ whole genome shotgun (WGS) entry which is preliminary data.</text>
</comment>
<evidence type="ECO:0000256" key="1">
    <source>
        <dbReference type="SAM" id="Phobius"/>
    </source>
</evidence>
<feature type="transmembrane region" description="Helical" evidence="1">
    <location>
        <begin position="388"/>
        <end position="408"/>
    </location>
</feature>
<feature type="transmembrane region" description="Helical" evidence="1">
    <location>
        <begin position="204"/>
        <end position="229"/>
    </location>
</feature>
<keyword evidence="3" id="KW-1185">Reference proteome</keyword>
<keyword evidence="1" id="KW-1133">Transmembrane helix</keyword>
<feature type="transmembrane region" description="Helical" evidence="1">
    <location>
        <begin position="328"/>
        <end position="346"/>
    </location>
</feature>